<organism evidence="2 3">
    <name type="scientific">Sesamum angolense</name>
    <dbReference type="NCBI Taxonomy" id="2727404"/>
    <lineage>
        <taxon>Eukaryota</taxon>
        <taxon>Viridiplantae</taxon>
        <taxon>Streptophyta</taxon>
        <taxon>Embryophyta</taxon>
        <taxon>Tracheophyta</taxon>
        <taxon>Spermatophyta</taxon>
        <taxon>Magnoliopsida</taxon>
        <taxon>eudicotyledons</taxon>
        <taxon>Gunneridae</taxon>
        <taxon>Pentapetalae</taxon>
        <taxon>asterids</taxon>
        <taxon>lamiids</taxon>
        <taxon>Lamiales</taxon>
        <taxon>Pedaliaceae</taxon>
        <taxon>Sesamum</taxon>
    </lineage>
</organism>
<reference evidence="2" key="1">
    <citation type="submission" date="2020-06" db="EMBL/GenBank/DDBJ databases">
        <authorList>
            <person name="Li T."/>
            <person name="Hu X."/>
            <person name="Zhang T."/>
            <person name="Song X."/>
            <person name="Zhang H."/>
            <person name="Dai N."/>
            <person name="Sheng W."/>
            <person name="Hou X."/>
            <person name="Wei L."/>
        </authorList>
    </citation>
    <scope>NUCLEOTIDE SEQUENCE</scope>
    <source>
        <strain evidence="2">K16</strain>
        <tissue evidence="2">Leaf</tissue>
    </source>
</reference>
<feature type="chain" id="PRO_5042106982" evidence="1">
    <location>
        <begin position="24"/>
        <end position="340"/>
    </location>
</feature>
<gene>
    <name evidence="2" type="ORF">Sango_2924600</name>
</gene>
<proteinExistence type="predicted"/>
<dbReference type="Pfam" id="PF02992">
    <property type="entry name" value="Transposase_21"/>
    <property type="match status" value="2"/>
</dbReference>
<reference evidence="2" key="2">
    <citation type="journal article" date="2024" name="Plant">
        <title>Genomic evolution and insights into agronomic trait innovations of Sesamum species.</title>
        <authorList>
            <person name="Miao H."/>
            <person name="Wang L."/>
            <person name="Qu L."/>
            <person name="Liu H."/>
            <person name="Sun Y."/>
            <person name="Le M."/>
            <person name="Wang Q."/>
            <person name="Wei S."/>
            <person name="Zheng Y."/>
            <person name="Lin W."/>
            <person name="Duan Y."/>
            <person name="Cao H."/>
            <person name="Xiong S."/>
            <person name="Wang X."/>
            <person name="Wei L."/>
            <person name="Li C."/>
            <person name="Ma Q."/>
            <person name="Ju M."/>
            <person name="Zhao R."/>
            <person name="Li G."/>
            <person name="Mu C."/>
            <person name="Tian Q."/>
            <person name="Mei H."/>
            <person name="Zhang T."/>
            <person name="Gao T."/>
            <person name="Zhang H."/>
        </authorList>
    </citation>
    <scope>NUCLEOTIDE SEQUENCE</scope>
    <source>
        <strain evidence="2">K16</strain>
    </source>
</reference>
<keyword evidence="3" id="KW-1185">Reference proteome</keyword>
<protein>
    <submittedName>
        <fullName evidence="2">Uncharacterized protein</fullName>
    </submittedName>
</protein>
<accession>A0AAE1VZU4</accession>
<evidence type="ECO:0000256" key="1">
    <source>
        <dbReference type="SAM" id="SignalP"/>
    </source>
</evidence>
<name>A0AAE1VZU4_9LAMI</name>
<dbReference type="EMBL" id="JACGWL010000791">
    <property type="protein sequence ID" value="KAK4381879.1"/>
    <property type="molecule type" value="Genomic_DNA"/>
</dbReference>
<dbReference type="PANTHER" id="PTHR10775">
    <property type="entry name" value="OS08G0208400 PROTEIN"/>
    <property type="match status" value="1"/>
</dbReference>
<dbReference type="PANTHER" id="PTHR10775:SF188">
    <property type="entry name" value="TRANSPOSASE-ASSOCIATED DOMAIN-CONTAINING PROTEIN"/>
    <property type="match status" value="1"/>
</dbReference>
<comment type="caution">
    <text evidence="2">The sequence shown here is derived from an EMBL/GenBank/DDBJ whole genome shotgun (WGS) entry which is preliminary data.</text>
</comment>
<dbReference type="Proteomes" id="UP001289374">
    <property type="component" value="Unassembled WGS sequence"/>
</dbReference>
<evidence type="ECO:0000313" key="3">
    <source>
        <dbReference type="Proteomes" id="UP001289374"/>
    </source>
</evidence>
<feature type="signal peptide" evidence="1">
    <location>
        <begin position="1"/>
        <end position="23"/>
    </location>
</feature>
<sequence>MQSGQVVLLLIMKVLMMSVPVDANTRSYVYGGCGPYDYDESGFGRLFSNVVHAADQPLWDDCNKSQLGVVAELVDIKVDGHISERIYDRISKRANRILPSDQTLPRDYYSTKKLVKGLGLLVQKIHACKNGCMLYLKDNVDLEYCKFCGDGCILRGRPEHMTWHATYQTVKGSMCHPSDAEAWKYFDRMCHDFAEEPRNIWLGLCTDGFAPHEIPGLSNPKHLINVYLKPLIEEPLQLWHVDVKTHDHATDDFVMRTTLMWTVNDLPAYGMAFRWSTAGVRRDLKIICDRFELELDERKPNVMPKEVYTLGKEQKRRLCEWIRGLKFPDGYASILHAALT</sequence>
<keyword evidence="1" id="KW-0732">Signal</keyword>
<evidence type="ECO:0000313" key="2">
    <source>
        <dbReference type="EMBL" id="KAK4381879.1"/>
    </source>
</evidence>
<dbReference type="InterPro" id="IPR004242">
    <property type="entry name" value="Transposase_21"/>
</dbReference>
<dbReference type="AlphaFoldDB" id="A0AAE1VZU4"/>